<organism evidence="1 2">
    <name type="scientific">Ramalina farinacea</name>
    <dbReference type="NCBI Taxonomy" id="258253"/>
    <lineage>
        <taxon>Eukaryota</taxon>
        <taxon>Fungi</taxon>
        <taxon>Dikarya</taxon>
        <taxon>Ascomycota</taxon>
        <taxon>Pezizomycotina</taxon>
        <taxon>Lecanoromycetes</taxon>
        <taxon>OSLEUM clade</taxon>
        <taxon>Lecanoromycetidae</taxon>
        <taxon>Lecanorales</taxon>
        <taxon>Lecanorineae</taxon>
        <taxon>Ramalinaceae</taxon>
        <taxon>Ramalina</taxon>
    </lineage>
</organism>
<dbReference type="AlphaFoldDB" id="A0AA43U0P2"/>
<evidence type="ECO:0000313" key="1">
    <source>
        <dbReference type="EMBL" id="MDI1493050.1"/>
    </source>
</evidence>
<name>A0AA43U0P2_9LECA</name>
<evidence type="ECO:0000313" key="2">
    <source>
        <dbReference type="Proteomes" id="UP001161017"/>
    </source>
</evidence>
<keyword evidence="2" id="KW-1185">Reference proteome</keyword>
<dbReference type="Proteomes" id="UP001161017">
    <property type="component" value="Unassembled WGS sequence"/>
</dbReference>
<comment type="caution">
    <text evidence="1">The sequence shown here is derived from an EMBL/GenBank/DDBJ whole genome shotgun (WGS) entry which is preliminary data.</text>
</comment>
<reference evidence="1" key="1">
    <citation type="journal article" date="2023" name="Genome Biol. Evol.">
        <title>First Whole Genome Sequence and Flow Cytometry Genome Size Data for the Lichen-Forming Fungus Ramalina farinacea (Ascomycota).</title>
        <authorList>
            <person name="Llewellyn T."/>
            <person name="Mian S."/>
            <person name="Hill R."/>
            <person name="Leitch I.J."/>
            <person name="Gaya E."/>
        </authorList>
    </citation>
    <scope>NUCLEOTIDE SEQUENCE</scope>
    <source>
        <strain evidence="1">LIQ254RAFAR</strain>
    </source>
</reference>
<protein>
    <submittedName>
        <fullName evidence="1">Uncharacterized protein</fullName>
    </submittedName>
</protein>
<accession>A0AA43U0P2</accession>
<proteinExistence type="predicted"/>
<sequence>MGANHSGTIEIETPTDQVRSMPTNKQDVNVEQGLVRTIEGSIGHRSCFTQIISFLVATMRSFIKVVLLPIAWLSLGHALSANTTDNTTSPIGVTPEPFDFQQTIGSRTFRFSGSCQTDLFWHSRKSSEALTTVIEALEDAGSRVMTPQERVRWNLQDISLIVSAPTSGDRPLRAEDASTLLLPLYDFLRDQDPRLDSHPCTGKIEDQYSTRIDFAYQKMPYTEGIVDITPALHVTAVERPDLPIPQNLVEQLLANTAAYLASPQFDPAALVPNTQEFGTSSGTSHLTWEWTINSGAPNRLTWAQSKTVLNSITAYFRQKGWRYADIIVQTGATGGWTAVAEIMVFPSAGTDLTGSGNSSTLSSVPIGLNGSVPLALNVSGSVGTDVQTS</sequence>
<dbReference type="EMBL" id="JAPUFD010000022">
    <property type="protein sequence ID" value="MDI1493050.1"/>
    <property type="molecule type" value="Genomic_DNA"/>
</dbReference>
<gene>
    <name evidence="1" type="ORF">OHK93_004834</name>
</gene>